<dbReference type="SUPFAM" id="SSF46689">
    <property type="entry name" value="Homeodomain-like"/>
    <property type="match status" value="1"/>
</dbReference>
<dbReference type="AlphaFoldDB" id="A0A1H2PLN8"/>
<feature type="domain" description="HTH tetR-type" evidence="5">
    <location>
        <begin position="15"/>
        <end position="75"/>
    </location>
</feature>
<sequence length="207" mass="22996">MDDLKRKTPNQSRARKTVETLLETTAQILAQEGSGRLTTNYLAEKAGYSIGTVYQYFPNREAIVMALIERQREHVQRRISEIRAMSADATAEQKIRGIIRVLHASFDLHRLPQPRLVQALVQLALVHGLPSPSDAAAHAIIEIWQTERRGALNESEAFVLSAGLLEVLRRATLQGFPLLGSDQFEQAVVRLVMGFLNAAVDDTSRAA</sequence>
<protein>
    <submittedName>
        <fullName evidence="6">DNA-binding transcriptional regulator, AcrR family</fullName>
    </submittedName>
</protein>
<dbReference type="Gene3D" id="1.10.357.10">
    <property type="entry name" value="Tetracycline Repressor, domain 2"/>
    <property type="match status" value="1"/>
</dbReference>
<dbReference type="PROSITE" id="PS50977">
    <property type="entry name" value="HTH_TETR_2"/>
    <property type="match status" value="1"/>
</dbReference>
<reference evidence="7" key="1">
    <citation type="submission" date="2016-09" db="EMBL/GenBank/DDBJ databases">
        <authorList>
            <person name="Varghese N."/>
            <person name="Submissions S."/>
        </authorList>
    </citation>
    <scope>NUCLEOTIDE SEQUENCE [LARGE SCALE GENOMIC DNA]</scope>
    <source>
        <strain evidence="7">JS23</strain>
    </source>
</reference>
<evidence type="ECO:0000256" key="4">
    <source>
        <dbReference type="PROSITE-ProRule" id="PRU00335"/>
    </source>
</evidence>
<dbReference type="GO" id="GO:0003700">
    <property type="term" value="F:DNA-binding transcription factor activity"/>
    <property type="evidence" value="ECO:0007669"/>
    <property type="project" value="TreeGrafter"/>
</dbReference>
<dbReference type="Pfam" id="PF00440">
    <property type="entry name" value="TetR_N"/>
    <property type="match status" value="1"/>
</dbReference>
<keyword evidence="3" id="KW-0804">Transcription</keyword>
<dbReference type="GO" id="GO:0000976">
    <property type="term" value="F:transcription cis-regulatory region binding"/>
    <property type="evidence" value="ECO:0007669"/>
    <property type="project" value="TreeGrafter"/>
</dbReference>
<dbReference type="InterPro" id="IPR050109">
    <property type="entry name" value="HTH-type_TetR-like_transc_reg"/>
</dbReference>
<keyword evidence="1" id="KW-0805">Transcription regulation</keyword>
<evidence type="ECO:0000256" key="3">
    <source>
        <dbReference type="ARBA" id="ARBA00023163"/>
    </source>
</evidence>
<feature type="DNA-binding region" description="H-T-H motif" evidence="4">
    <location>
        <begin position="38"/>
        <end position="57"/>
    </location>
</feature>
<evidence type="ECO:0000259" key="5">
    <source>
        <dbReference type="PROSITE" id="PS50977"/>
    </source>
</evidence>
<dbReference type="PANTHER" id="PTHR30055:SF234">
    <property type="entry name" value="HTH-TYPE TRANSCRIPTIONAL REGULATOR BETI"/>
    <property type="match status" value="1"/>
</dbReference>
<organism evidence="6 7">
    <name type="scientific">Chitinasiproducens palmae</name>
    <dbReference type="NCBI Taxonomy" id="1770053"/>
    <lineage>
        <taxon>Bacteria</taxon>
        <taxon>Pseudomonadati</taxon>
        <taxon>Pseudomonadota</taxon>
        <taxon>Betaproteobacteria</taxon>
        <taxon>Burkholderiales</taxon>
        <taxon>Burkholderiaceae</taxon>
        <taxon>Chitinasiproducens</taxon>
    </lineage>
</organism>
<dbReference type="EMBL" id="FNLO01000002">
    <property type="protein sequence ID" value="SDV47327.1"/>
    <property type="molecule type" value="Genomic_DNA"/>
</dbReference>
<dbReference type="Proteomes" id="UP000243719">
    <property type="component" value="Unassembled WGS sequence"/>
</dbReference>
<keyword evidence="7" id="KW-1185">Reference proteome</keyword>
<evidence type="ECO:0000256" key="1">
    <source>
        <dbReference type="ARBA" id="ARBA00023015"/>
    </source>
</evidence>
<gene>
    <name evidence="6" type="ORF">SAMN05216551_102484</name>
</gene>
<name>A0A1H2PLN8_9BURK</name>
<evidence type="ECO:0000313" key="6">
    <source>
        <dbReference type="EMBL" id="SDV47327.1"/>
    </source>
</evidence>
<dbReference type="InterPro" id="IPR001647">
    <property type="entry name" value="HTH_TetR"/>
</dbReference>
<evidence type="ECO:0000256" key="2">
    <source>
        <dbReference type="ARBA" id="ARBA00023125"/>
    </source>
</evidence>
<dbReference type="PRINTS" id="PR00455">
    <property type="entry name" value="HTHTETR"/>
</dbReference>
<dbReference type="PANTHER" id="PTHR30055">
    <property type="entry name" value="HTH-TYPE TRANSCRIPTIONAL REGULATOR RUTR"/>
    <property type="match status" value="1"/>
</dbReference>
<proteinExistence type="predicted"/>
<dbReference type="STRING" id="1770053.SAMN05216551_102484"/>
<dbReference type="RefSeq" id="WP_170845032.1">
    <property type="nucleotide sequence ID" value="NZ_FNLO01000002.1"/>
</dbReference>
<accession>A0A1H2PLN8</accession>
<dbReference type="InterPro" id="IPR009057">
    <property type="entry name" value="Homeodomain-like_sf"/>
</dbReference>
<evidence type="ECO:0000313" key="7">
    <source>
        <dbReference type="Proteomes" id="UP000243719"/>
    </source>
</evidence>
<keyword evidence="2 4" id="KW-0238">DNA-binding</keyword>